<comment type="caution">
    <text evidence="6">The sequence shown here is derived from an EMBL/GenBank/DDBJ whole genome shotgun (WGS) entry which is preliminary data.</text>
</comment>
<dbReference type="Pfam" id="PF11974">
    <property type="entry name" value="bMG3"/>
    <property type="match status" value="1"/>
</dbReference>
<feature type="compositionally biased region" description="Basic and acidic residues" evidence="3">
    <location>
        <begin position="24"/>
        <end position="44"/>
    </location>
</feature>
<gene>
    <name evidence="6" type="ORF">DDZ18_00510</name>
</gene>
<dbReference type="Pfam" id="PF17962">
    <property type="entry name" value="bMG6"/>
    <property type="match status" value="1"/>
</dbReference>
<dbReference type="SMART" id="SM01359">
    <property type="entry name" value="A2M_N_2"/>
    <property type="match status" value="1"/>
</dbReference>
<dbReference type="GO" id="GO:0004866">
    <property type="term" value="F:endopeptidase inhibitor activity"/>
    <property type="evidence" value="ECO:0007669"/>
    <property type="project" value="InterPro"/>
</dbReference>
<reference evidence="7" key="1">
    <citation type="submission" date="2018-05" db="EMBL/GenBank/DDBJ databases">
        <authorList>
            <person name="Liu B.-T."/>
        </authorList>
    </citation>
    <scope>NUCLEOTIDE SEQUENCE [LARGE SCALE GENOMIC DNA]</scope>
    <source>
        <strain evidence="7">WD6-1</strain>
    </source>
</reference>
<feature type="region of interest" description="Disordered" evidence="3">
    <location>
        <begin position="24"/>
        <end position="46"/>
    </location>
</feature>
<dbReference type="OrthoDB" id="9767116at2"/>
<keyword evidence="2" id="KW-0732">Signal</keyword>
<dbReference type="SMART" id="SM01360">
    <property type="entry name" value="A2M"/>
    <property type="match status" value="1"/>
</dbReference>
<dbReference type="InterPro" id="IPR021868">
    <property type="entry name" value="Alpha_2_Macroglob_MG3"/>
</dbReference>
<dbReference type="EMBL" id="QEXV01000001">
    <property type="protein sequence ID" value="PWE18132.1"/>
    <property type="molecule type" value="Genomic_DNA"/>
</dbReference>
<dbReference type="PANTHER" id="PTHR40094:SF1">
    <property type="entry name" value="UBIQUITIN DOMAIN-CONTAINING PROTEIN"/>
    <property type="match status" value="1"/>
</dbReference>
<evidence type="ECO:0000256" key="2">
    <source>
        <dbReference type="ARBA" id="ARBA00022729"/>
    </source>
</evidence>
<dbReference type="PANTHER" id="PTHR40094">
    <property type="entry name" value="ALPHA-2-MACROGLOBULIN HOMOLOG"/>
    <property type="match status" value="1"/>
</dbReference>
<dbReference type="InterPro" id="IPR041246">
    <property type="entry name" value="Bact_MG10"/>
</dbReference>
<dbReference type="PROSITE" id="PS51257">
    <property type="entry name" value="PROKAR_LIPOPROTEIN"/>
    <property type="match status" value="1"/>
</dbReference>
<evidence type="ECO:0000259" key="5">
    <source>
        <dbReference type="SMART" id="SM01360"/>
    </source>
</evidence>
<dbReference type="SMART" id="SM01419">
    <property type="entry name" value="Thiol-ester_cl"/>
    <property type="match status" value="1"/>
</dbReference>
<dbReference type="Pfam" id="PF17973">
    <property type="entry name" value="bMG10"/>
    <property type="match status" value="1"/>
</dbReference>
<dbReference type="Pfam" id="PF21142">
    <property type="entry name" value="A2M_bMG2"/>
    <property type="match status" value="1"/>
</dbReference>
<dbReference type="Gene3D" id="1.50.10.20">
    <property type="match status" value="1"/>
</dbReference>
<organism evidence="6 7">
    <name type="scientific">Marinicauda salina</name>
    <dbReference type="NCBI Taxonomy" id="2135793"/>
    <lineage>
        <taxon>Bacteria</taxon>
        <taxon>Pseudomonadati</taxon>
        <taxon>Pseudomonadota</taxon>
        <taxon>Alphaproteobacteria</taxon>
        <taxon>Maricaulales</taxon>
        <taxon>Maricaulaceae</taxon>
        <taxon>Marinicauda</taxon>
    </lineage>
</organism>
<dbReference type="Pfam" id="PF00207">
    <property type="entry name" value="A2M"/>
    <property type="match status" value="1"/>
</dbReference>
<dbReference type="InterPro" id="IPR047565">
    <property type="entry name" value="Alpha-macroglob_thiol-ester_cl"/>
</dbReference>
<dbReference type="Gene3D" id="2.60.40.1930">
    <property type="match status" value="1"/>
</dbReference>
<dbReference type="InterPro" id="IPR041203">
    <property type="entry name" value="Bact_A2M_MG5"/>
</dbReference>
<name>A0A2U2BVV6_9PROT</name>
<dbReference type="InterPro" id="IPR011625">
    <property type="entry name" value="A2M_N_BRD"/>
</dbReference>
<dbReference type="InterPro" id="IPR026284">
    <property type="entry name" value="A2MG_proteobact"/>
</dbReference>
<dbReference type="InterPro" id="IPR008930">
    <property type="entry name" value="Terpenoid_cyclase/PrenylTrfase"/>
</dbReference>
<dbReference type="InterPro" id="IPR002890">
    <property type="entry name" value="MG2"/>
</dbReference>
<proteinExistence type="inferred from homology"/>
<dbReference type="RefSeq" id="WP_109251406.1">
    <property type="nucleotide sequence ID" value="NZ_QEXV01000001.1"/>
</dbReference>
<dbReference type="InterPro" id="IPR001599">
    <property type="entry name" value="Macroglobln_a2"/>
</dbReference>
<evidence type="ECO:0000313" key="7">
    <source>
        <dbReference type="Proteomes" id="UP000245168"/>
    </source>
</evidence>
<dbReference type="Proteomes" id="UP000245168">
    <property type="component" value="Unassembled WGS sequence"/>
</dbReference>
<evidence type="ECO:0000259" key="4">
    <source>
        <dbReference type="SMART" id="SM01359"/>
    </source>
</evidence>
<dbReference type="Pfam" id="PF07703">
    <property type="entry name" value="A2M_BRD"/>
    <property type="match status" value="1"/>
</dbReference>
<dbReference type="Pfam" id="PF17972">
    <property type="entry name" value="bMG5"/>
    <property type="match status" value="1"/>
</dbReference>
<feature type="domain" description="Alpha-2-macroglobulin" evidence="5">
    <location>
        <begin position="943"/>
        <end position="1032"/>
    </location>
</feature>
<dbReference type="InterPro" id="IPR049120">
    <property type="entry name" value="A2M_bMG2"/>
</dbReference>
<dbReference type="InterPro" id="IPR051802">
    <property type="entry name" value="YfhM-like"/>
</dbReference>
<protein>
    <submittedName>
        <fullName evidence="6">Alpha-2-macroglobulin</fullName>
    </submittedName>
</protein>
<dbReference type="PIRSF" id="PIRSF038980">
    <property type="entry name" value="A2M_bac"/>
    <property type="match status" value="1"/>
</dbReference>
<feature type="domain" description="Alpha-2-macroglobulin bait region" evidence="4">
    <location>
        <begin position="739"/>
        <end position="883"/>
    </location>
</feature>
<comment type="similarity">
    <text evidence="1">Belongs to the protease inhibitor I39 (alpha-2-macroglobulin) family. Bacterial alpha-2-macroglobulin subfamily.</text>
</comment>
<dbReference type="InterPro" id="IPR041462">
    <property type="entry name" value="Bact_A2M_MG6"/>
</dbReference>
<dbReference type="CDD" id="cd02891">
    <property type="entry name" value="A2M_like"/>
    <property type="match status" value="1"/>
</dbReference>
<evidence type="ECO:0000256" key="3">
    <source>
        <dbReference type="SAM" id="MobiDB-lite"/>
    </source>
</evidence>
<sequence>MGRLTGFLTAALAALLVASCGDRGEEPREREAAEREAETSRETEPEQFEYLRYATDLDQAAPELCLVFSGALDPEIDYSAYLDIGEPVALAVDGSRLCIGGLTFGQTRTVTLRRGLPAADGQALSAEESVTLSFAERPAYVGFAGDGVILPRIDADGVAIETVNVEAVEVVVERVTDRALAFREIVSGYSAAEDEYNYTPQNERPDELGVEVWRGRMDTEGPENAATTTVFPIAEAVGELEPGAYYVSIEDVDGVEDDDGRPGARAARWLVVTDLAFTAYRGRDGLDVVVRSLQTAEPERGVEVQLVARSNEILAEADTGREGRVRFDGPLIRGEDGNRPRLLAAYGPDGDFAVLDLTRAPVDLSEHPVSGRGRTGAADAYLYFDRGIYRPGETVRASGLLRDPEGFALTDRPGTLVLTAPNGLEHASQRFEAAPEAGAVIHAFELPDAAARGRWTIAVELDGIGTVARESFAVEDFVPQRVELTLAADDETPMRAGQTRMIEARARFLYGAPGAGLPISGTARVQVDPSPFENLRDYRFGLHDEQFSEQAFALPEIAADGAGEASLPVEPGRRGVDSTQPLRVRAVVEVQEPGGRAVRDDVRIPYRPRETYYGLRSEFGDDRPRRREATAFSLIAVDRTGAMEAGRADWRLVRHDWDYDWYRTDGGEWRWRRTHHVVEIEEGRVALDGESPARIETPELDWGDYELIVSVDGEDVASDGFWVGWGSRAEDGVEAPDRVRVAGPDAPVGVGERAEVSILAPYAGLAEVVVATDRVLETRHVRVPEGGTSVEFTATEDWGAGAYVMVSVYTPRDAVTQPRPRRAVGVTHLPVDVSERTFEVAVEAPEVIEPNQTYDFTIEATDGPRREATWVTLAAVDEGILLLTGFDSPNPVERFFGKARLGVDLLDDYGRLLDPNQGAAAPIRSGGDQIGGAGLTVVPTQTVALFSGPVRLDGNGRAEVSLDIPDFNGELRLMAVAWSESGVGAGARPVTVRDPVPAELVLPRFLAPGDEAQATATLDNVAGPGGDYAASMSATGPVEILDDAFSIDLPQGERRDVPVDLRARDEGIAEIVIDVDGPGDFAVGSSYPIQVRSPYLPTSSIERVVLDAGESYTPAGDMLDAYVPGSASLQVSASVTPIDVSALYESLSRYPYACTEQLVSRALPLVYAGRLAALTDADGPADAGLEIQEAIETLLSRQSNDGAFGLWRIGDRNASPWLGAYAADFLSRAAEAGHPVPPAALDRALSALRPVARGELYRVTGYETDSFRYRWSKDTRDRLVHRSSAYANYVLARNGRADRSRLRYMHDEMLRDIESPLARAQIGAGLAAIGDRSRAVSAFEAAVDALGYENEGDYYQSPRRDLAGVLALAAEAGLSDRVAGLVARVQQELPEPRRLTTQEKAFLIVAAGAVAGDRDEVSIRYDGDAPDPTAVTFDRASLAEAGTFTNSGEQPVWVTALARGAPASAPPPASSGLTVTKTIRDTAGRPANLSALSRGDRLIVSISVRADEQRVTPLVVADLLPAGFEIEAVVQRAETTQTGVYSWHNDLSTPSIAEARDDRFVAAIDIRDDDAVELAYLVRAVTPGRFAMPGVVAEDMYRPEVFGRSAPGEVVISP</sequence>
<evidence type="ECO:0000313" key="6">
    <source>
        <dbReference type="EMBL" id="PWE18132.1"/>
    </source>
</evidence>
<dbReference type="SUPFAM" id="SSF48239">
    <property type="entry name" value="Terpenoid cyclases/Protein prenyltransferases"/>
    <property type="match status" value="1"/>
</dbReference>
<keyword evidence="7" id="KW-1185">Reference proteome</keyword>
<dbReference type="Pfam" id="PF01835">
    <property type="entry name" value="MG2"/>
    <property type="match status" value="1"/>
</dbReference>
<accession>A0A2U2BVV6</accession>
<evidence type="ECO:0000256" key="1">
    <source>
        <dbReference type="ARBA" id="ARBA00010556"/>
    </source>
</evidence>